<dbReference type="InterPro" id="IPR022294">
    <property type="entry name" value="ABC-transptr_permeasesu"/>
</dbReference>
<gene>
    <name evidence="2" type="ORF">C0J00_06860</name>
</gene>
<reference evidence="2 3" key="1">
    <citation type="submission" date="2017-12" db="EMBL/GenBank/DDBJ databases">
        <authorList>
            <person name="Hurst M.R.H."/>
        </authorList>
    </citation>
    <scope>NUCLEOTIDE SEQUENCE [LARGE SCALE GENOMIC DNA]</scope>
    <source>
        <strain evidence="2 3">TH11417</strain>
    </source>
</reference>
<keyword evidence="1" id="KW-0472">Membrane</keyword>
<evidence type="ECO:0000313" key="2">
    <source>
        <dbReference type="EMBL" id="AUW96850.1"/>
    </source>
</evidence>
<keyword evidence="1" id="KW-0812">Transmembrane</keyword>
<dbReference type="CDD" id="cd21808">
    <property type="entry name" value="ABC-2_lan_permease_MutG"/>
    <property type="match status" value="1"/>
</dbReference>
<dbReference type="OrthoDB" id="1701852at2"/>
<evidence type="ECO:0000313" key="3">
    <source>
        <dbReference type="Proteomes" id="UP000238956"/>
    </source>
</evidence>
<feature type="transmembrane region" description="Helical" evidence="1">
    <location>
        <begin position="100"/>
        <end position="122"/>
    </location>
</feature>
<sequence>MMNIVKSEFLKLKHTWILEAHIFLPILYALIFYVASQFTSLKNFGNDVIIENYLVLLGVVLPIICGVITSKVIDMEANAGRFQVILSTTKSRSKPYIGKLIVLLVNLLISVSLSITVFSLLFGHQSPINCLIEVLCLTGGATTIYMIHLLVSVNFGSGVSIGLGFVETLLALLSMTAIGDDIWYFLPCTWSSRLAATYIVGTNFSDQTYLYRELNTWLYVSLPLTLIIFWGSVKWVNYWDGNPFID</sequence>
<feature type="transmembrane region" description="Helical" evidence="1">
    <location>
        <begin position="216"/>
        <end position="233"/>
    </location>
</feature>
<dbReference type="RefSeq" id="WP_104968172.1">
    <property type="nucleotide sequence ID" value="NZ_CP025536.1"/>
</dbReference>
<name>A0A2L0D5C0_9STRE</name>
<feature type="transmembrane region" description="Helical" evidence="1">
    <location>
        <begin position="184"/>
        <end position="204"/>
    </location>
</feature>
<keyword evidence="1" id="KW-1133">Transmembrane helix</keyword>
<dbReference type="AlphaFoldDB" id="A0A2L0D5C0"/>
<accession>A0A2L0D5C0</accession>
<feature type="transmembrane region" description="Helical" evidence="1">
    <location>
        <begin position="158"/>
        <end position="178"/>
    </location>
</feature>
<feature type="transmembrane region" description="Helical" evidence="1">
    <location>
        <begin position="21"/>
        <end position="41"/>
    </location>
</feature>
<evidence type="ECO:0000256" key="1">
    <source>
        <dbReference type="SAM" id="Phobius"/>
    </source>
</evidence>
<feature type="transmembrane region" description="Helical" evidence="1">
    <location>
        <begin position="128"/>
        <end position="151"/>
    </location>
</feature>
<protein>
    <submittedName>
        <fullName evidence="2">Lantibiotic immunity ABC transporter MutG family permease subunit</fullName>
    </submittedName>
</protein>
<dbReference type="KEGG" id="splr:C0J00_06860"/>
<keyword evidence="3" id="KW-1185">Reference proteome</keyword>
<dbReference type="EMBL" id="CP025536">
    <property type="protein sequence ID" value="AUW96850.1"/>
    <property type="molecule type" value="Genomic_DNA"/>
</dbReference>
<organism evidence="2 3">
    <name type="scientific">Streptococcus pluranimalium</name>
    <dbReference type="NCBI Taxonomy" id="82348"/>
    <lineage>
        <taxon>Bacteria</taxon>
        <taxon>Bacillati</taxon>
        <taxon>Bacillota</taxon>
        <taxon>Bacilli</taxon>
        <taxon>Lactobacillales</taxon>
        <taxon>Streptococcaceae</taxon>
        <taxon>Streptococcus</taxon>
    </lineage>
</organism>
<reference evidence="2 3" key="2">
    <citation type="submission" date="2018-02" db="EMBL/GenBank/DDBJ databases">
        <title>Whole genome sequencing analysis of Streptococcus pluranimalium isolated from cattle infected mastitis in China.</title>
        <authorList>
            <person name="Zhang J.-R."/>
            <person name="Hu G.-Z."/>
        </authorList>
    </citation>
    <scope>NUCLEOTIDE SEQUENCE [LARGE SCALE GENOMIC DNA]</scope>
    <source>
        <strain evidence="2 3">TH11417</strain>
    </source>
</reference>
<dbReference type="Proteomes" id="UP000238956">
    <property type="component" value="Chromosome"/>
</dbReference>
<proteinExistence type="predicted"/>
<dbReference type="NCBIfam" id="TIGR03733">
    <property type="entry name" value="lanti_perm_MutG"/>
    <property type="match status" value="1"/>
</dbReference>
<dbReference type="GeneID" id="98393628"/>
<feature type="transmembrane region" description="Helical" evidence="1">
    <location>
        <begin position="53"/>
        <end position="73"/>
    </location>
</feature>
<dbReference type="Pfam" id="PF12730">
    <property type="entry name" value="ABC2_membrane_4"/>
    <property type="match status" value="1"/>
</dbReference>